<sequence>MDLDNEINNHHANISEQEDIIIELKKELDDEKIIKNRTKEYLFVLENRISKKDKKIKSQDKKIKSQDKKIKLQDKKIKKLKKENRILKTSTSWKITAPLRKLMSFVKRYY</sequence>
<dbReference type="RefSeq" id="WP_067146648.1">
    <property type="nucleotide sequence ID" value="NZ_CP014265.1"/>
</dbReference>
<dbReference type="AlphaFoldDB" id="A0A126R0D6"/>
<name>A0A126R0D6_METOL</name>
<protein>
    <submittedName>
        <fullName evidence="2">Uncharacterized protein</fullName>
    </submittedName>
</protein>
<evidence type="ECO:0000313" key="3">
    <source>
        <dbReference type="Proteomes" id="UP000066376"/>
    </source>
</evidence>
<dbReference type="PATRIC" id="fig|294671.3.peg.903"/>
<accession>A0A126R0D6</accession>
<dbReference type="Proteomes" id="UP000066376">
    <property type="component" value="Chromosome"/>
</dbReference>
<evidence type="ECO:0000256" key="1">
    <source>
        <dbReference type="SAM" id="Coils"/>
    </source>
</evidence>
<keyword evidence="3" id="KW-1185">Reference proteome</keyword>
<keyword evidence="1" id="KW-0175">Coiled coil</keyword>
<gene>
    <name evidence="2" type="ORF">YLM1_0862</name>
</gene>
<dbReference type="KEGG" id="mol:YLM1_0862"/>
<feature type="coiled-coil region" evidence="1">
    <location>
        <begin position="63"/>
        <end position="90"/>
    </location>
</feature>
<dbReference type="GeneID" id="28489161"/>
<organism evidence="2 3">
    <name type="scientific">Methanobrevibacter olleyae</name>
    <dbReference type="NCBI Taxonomy" id="294671"/>
    <lineage>
        <taxon>Archaea</taxon>
        <taxon>Methanobacteriati</taxon>
        <taxon>Methanobacteriota</taxon>
        <taxon>Methanomada group</taxon>
        <taxon>Methanobacteria</taxon>
        <taxon>Methanobacteriales</taxon>
        <taxon>Methanobacteriaceae</taxon>
        <taxon>Methanobrevibacter</taxon>
    </lineage>
</organism>
<dbReference type="EMBL" id="CP014265">
    <property type="protein sequence ID" value="AMK15419.1"/>
    <property type="molecule type" value="Genomic_DNA"/>
</dbReference>
<reference evidence="3" key="2">
    <citation type="submission" date="2016-02" db="EMBL/GenBank/DDBJ databases">
        <title>The draft genome sequence of the rumen methanogen Methanobrevibacter olleyae YLM1.</title>
        <authorList>
            <consortium name="New Zealand Agricultural Greenhouse Gas Research Centre/Pastoral Greenhouse Gas Research Consortium"/>
            <person name="Kelly W.J."/>
            <person name="Li D."/>
            <person name="Lambie S.C."/>
            <person name="Attwood G.T."/>
            <person name="Altermann E."/>
            <person name="Leahy S.C."/>
        </authorList>
    </citation>
    <scope>NUCLEOTIDE SEQUENCE [LARGE SCALE GENOMIC DNA]</scope>
    <source>
        <strain evidence="3">YLM1</strain>
    </source>
</reference>
<dbReference type="STRING" id="294671.YLM1_0862"/>
<evidence type="ECO:0000313" key="2">
    <source>
        <dbReference type="EMBL" id="AMK15419.1"/>
    </source>
</evidence>
<reference evidence="2 3" key="1">
    <citation type="journal article" date="2016" name="Genome Announc.">
        <title>Draft Genome Sequence of the Rumen Methanogen Methanobrevibacter olleyae YLM1.</title>
        <authorList>
            <person name="Kelly W.J."/>
            <person name="Li D."/>
            <person name="Lambie S.C."/>
            <person name="Cox F."/>
            <person name="Attwood G.T."/>
            <person name="Altermann E."/>
            <person name="Leahy S.C."/>
        </authorList>
    </citation>
    <scope>NUCLEOTIDE SEQUENCE [LARGE SCALE GENOMIC DNA]</scope>
    <source>
        <strain evidence="2 3">YLM1</strain>
    </source>
</reference>
<proteinExistence type="predicted"/>